<dbReference type="Gene3D" id="1.10.1220.10">
    <property type="entry name" value="Met repressor-like"/>
    <property type="match status" value="1"/>
</dbReference>
<dbReference type="Pfam" id="PF13614">
    <property type="entry name" value="AAA_31"/>
    <property type="match status" value="1"/>
</dbReference>
<feature type="domain" description="AAA" evidence="1">
    <location>
        <begin position="120"/>
        <end position="265"/>
    </location>
</feature>
<dbReference type="Gene3D" id="3.40.50.300">
    <property type="entry name" value="P-loop containing nucleotide triphosphate hydrolases"/>
    <property type="match status" value="1"/>
</dbReference>
<evidence type="ECO:0000313" key="2">
    <source>
        <dbReference type="EMBL" id="MFC1436002.1"/>
    </source>
</evidence>
<dbReference type="InterPro" id="IPR010985">
    <property type="entry name" value="Ribbon_hlx_hlx"/>
</dbReference>
<evidence type="ECO:0000259" key="1">
    <source>
        <dbReference type="Pfam" id="PF13614"/>
    </source>
</evidence>
<dbReference type="PANTHER" id="PTHR13696">
    <property type="entry name" value="P-LOOP CONTAINING NUCLEOSIDE TRIPHOSPHATE HYDROLASE"/>
    <property type="match status" value="1"/>
</dbReference>
<dbReference type="PANTHER" id="PTHR13696:SF99">
    <property type="entry name" value="COBYRINIC ACID AC-DIAMIDE SYNTHASE"/>
    <property type="match status" value="1"/>
</dbReference>
<reference evidence="2 3" key="1">
    <citation type="submission" date="2024-09" db="EMBL/GenBank/DDBJ databases">
        <authorList>
            <person name="Lee S.D."/>
        </authorList>
    </citation>
    <scope>NUCLEOTIDE SEQUENCE [LARGE SCALE GENOMIC DNA]</scope>
    <source>
        <strain evidence="2 3">N1-3</strain>
    </source>
</reference>
<name>A0ABV6XCI7_9ACTN</name>
<sequence>MAAPYSPDDREKVVTKVPGELRQTLKVRCAQLSTDMQDAVTEGVQAWLANSTDLPVIDTSRGTPFATWLPSGLYGALKDQCTASGLAYNQGVAQSVQLWLDNNPVGRPRAESLTTTTRRFVVANQKGGVGKTTVAAGVAQALAERGDRVLLVDFDPQCHLTQQLGFPELPYKAVSLTHHMLGETSDDLHDLMVVVDEEAFGSRLQLLRGCTDAFLLDAKIATTRHLRVRESALERVLEPVESEFDYIVIDCPPSLGYAMDTALYYGRTRDGEEETHSGLIVPVQAEDSSANAWVLLQEQVESLKELGAVITYLGFVVNLYDARKGYVVTSSLEQWNEMVDPGVLVVVAEHKEQREAVRMKQCLLSYAPTSDQAKSMRDLVRSIA</sequence>
<dbReference type="InterPro" id="IPR050678">
    <property type="entry name" value="DNA_Partitioning_ATPase"/>
</dbReference>
<gene>
    <name evidence="2" type="ORF">ACEZDB_35755</name>
</gene>
<dbReference type="InterPro" id="IPR013321">
    <property type="entry name" value="Arc_rbn_hlx_hlx"/>
</dbReference>
<evidence type="ECO:0000313" key="3">
    <source>
        <dbReference type="Proteomes" id="UP001592530"/>
    </source>
</evidence>
<dbReference type="InterPro" id="IPR027417">
    <property type="entry name" value="P-loop_NTPase"/>
</dbReference>
<dbReference type="SUPFAM" id="SSF47598">
    <property type="entry name" value="Ribbon-helix-helix"/>
    <property type="match status" value="1"/>
</dbReference>
<dbReference type="RefSeq" id="WP_380559390.1">
    <property type="nucleotide sequence ID" value="NZ_JBHEZY010000024.1"/>
</dbReference>
<comment type="caution">
    <text evidence="2">The sequence shown here is derived from an EMBL/GenBank/DDBJ whole genome shotgun (WGS) entry which is preliminary data.</text>
</comment>
<dbReference type="CDD" id="cd02042">
    <property type="entry name" value="ParAB_family"/>
    <property type="match status" value="1"/>
</dbReference>
<protein>
    <submittedName>
        <fullName evidence="2">ParA family protein</fullName>
    </submittedName>
</protein>
<dbReference type="EMBL" id="JBHEZY010000024">
    <property type="protein sequence ID" value="MFC1436002.1"/>
    <property type="molecule type" value="Genomic_DNA"/>
</dbReference>
<dbReference type="Proteomes" id="UP001592530">
    <property type="component" value="Unassembled WGS sequence"/>
</dbReference>
<dbReference type="SUPFAM" id="SSF52540">
    <property type="entry name" value="P-loop containing nucleoside triphosphate hydrolases"/>
    <property type="match status" value="1"/>
</dbReference>
<proteinExistence type="predicted"/>
<dbReference type="InterPro" id="IPR025669">
    <property type="entry name" value="AAA_dom"/>
</dbReference>
<accession>A0ABV6XCI7</accession>
<organism evidence="2 3">
    <name type="scientific">Streptacidiphilus alkalitolerans</name>
    <dbReference type="NCBI Taxonomy" id="3342712"/>
    <lineage>
        <taxon>Bacteria</taxon>
        <taxon>Bacillati</taxon>
        <taxon>Actinomycetota</taxon>
        <taxon>Actinomycetes</taxon>
        <taxon>Kitasatosporales</taxon>
        <taxon>Streptomycetaceae</taxon>
        <taxon>Streptacidiphilus</taxon>
    </lineage>
</organism>